<dbReference type="RefSeq" id="WP_166125336.1">
    <property type="nucleotide sequence ID" value="NZ_JAANOQ010000001.1"/>
</dbReference>
<dbReference type="EMBL" id="JACRUN010000001">
    <property type="protein sequence ID" value="MBC5834124.1"/>
    <property type="molecule type" value="Genomic_DNA"/>
</dbReference>
<protein>
    <submittedName>
        <fullName evidence="1">Uncharacterized protein</fullName>
    </submittedName>
</protein>
<evidence type="ECO:0000313" key="2">
    <source>
        <dbReference type="Proteomes" id="UP000605990"/>
    </source>
</evidence>
<accession>A0ABR7IWU2</accession>
<comment type="caution">
    <text evidence="1">The sequence shown here is derived from an EMBL/GenBank/DDBJ whole genome shotgun (WGS) entry which is preliminary data.</text>
</comment>
<sequence>MDSQYPKNYSLKTTFTNDSLIFEEYDKKKLVTRISSKYKFDEVTKIINYDAGNTKIELKVLKLNNSEMELLNKNQKKPMRFKLTK</sequence>
<proteinExistence type="predicted"/>
<reference evidence="1 2" key="1">
    <citation type="submission" date="2020-08" db="EMBL/GenBank/DDBJ databases">
        <title>Description of novel Flavobacterium F-408 isolate.</title>
        <authorList>
            <person name="Saticioglu I.B."/>
            <person name="Duman M."/>
            <person name="Altun S."/>
        </authorList>
    </citation>
    <scope>NUCLEOTIDE SEQUENCE [LARGE SCALE GENOMIC DNA]</scope>
    <source>
        <strain evidence="1 2">F-408</strain>
    </source>
</reference>
<dbReference type="Proteomes" id="UP000605990">
    <property type="component" value="Unassembled WGS sequence"/>
</dbReference>
<keyword evidence="2" id="KW-1185">Reference proteome</keyword>
<gene>
    <name evidence="1" type="ORF">H8R27_04425</name>
</gene>
<name>A0ABR7IWU2_9FLAO</name>
<evidence type="ECO:0000313" key="1">
    <source>
        <dbReference type="EMBL" id="MBC5834124.1"/>
    </source>
</evidence>
<organism evidence="1 2">
    <name type="scientific">Flavobacterium bernardetii</name>
    <dbReference type="NCBI Taxonomy" id="2813823"/>
    <lineage>
        <taxon>Bacteria</taxon>
        <taxon>Pseudomonadati</taxon>
        <taxon>Bacteroidota</taxon>
        <taxon>Flavobacteriia</taxon>
        <taxon>Flavobacteriales</taxon>
        <taxon>Flavobacteriaceae</taxon>
        <taxon>Flavobacterium</taxon>
    </lineage>
</organism>